<gene>
    <name evidence="1" type="ORF">KIPB_015957</name>
</gene>
<sequence length="66" mass="6891">MNSNPTPTPTSPLQSILETDAARLGFSVIHTTVRMAVVAGSAGHRVQYDVCHIPSLGICGIHGGHL</sequence>
<evidence type="ECO:0000313" key="1">
    <source>
        <dbReference type="EMBL" id="GCA64995.1"/>
    </source>
</evidence>
<organism evidence="1 2">
    <name type="scientific">Kipferlia bialata</name>
    <dbReference type="NCBI Taxonomy" id="797122"/>
    <lineage>
        <taxon>Eukaryota</taxon>
        <taxon>Metamonada</taxon>
        <taxon>Carpediemonas-like organisms</taxon>
        <taxon>Kipferlia</taxon>
    </lineage>
</organism>
<evidence type="ECO:0000313" key="2">
    <source>
        <dbReference type="Proteomes" id="UP000265618"/>
    </source>
</evidence>
<protein>
    <submittedName>
        <fullName evidence="1">Uncharacterized protein</fullName>
    </submittedName>
</protein>
<proteinExistence type="predicted"/>
<reference evidence="1 2" key="1">
    <citation type="journal article" date="2018" name="PLoS ONE">
        <title>The draft genome of Kipferlia bialata reveals reductive genome evolution in fornicate parasites.</title>
        <authorList>
            <person name="Tanifuji G."/>
            <person name="Takabayashi S."/>
            <person name="Kume K."/>
            <person name="Takagi M."/>
            <person name="Nakayama T."/>
            <person name="Kamikawa R."/>
            <person name="Inagaki Y."/>
            <person name="Hashimoto T."/>
        </authorList>
    </citation>
    <scope>NUCLEOTIDE SEQUENCE [LARGE SCALE GENOMIC DNA]</scope>
    <source>
        <strain evidence="1">NY0173</strain>
    </source>
</reference>
<dbReference type="Proteomes" id="UP000265618">
    <property type="component" value="Unassembled WGS sequence"/>
</dbReference>
<accession>A0A391NV03</accession>
<comment type="caution">
    <text evidence="1">The sequence shown here is derived from an EMBL/GenBank/DDBJ whole genome shotgun (WGS) entry which is preliminary data.</text>
</comment>
<keyword evidence="2" id="KW-1185">Reference proteome</keyword>
<dbReference type="EMBL" id="BDIP01009341">
    <property type="protein sequence ID" value="GCA64995.1"/>
    <property type="molecule type" value="Genomic_DNA"/>
</dbReference>
<dbReference type="AlphaFoldDB" id="A0A391NV03"/>
<name>A0A391NV03_9EUKA</name>